<protein>
    <submittedName>
        <fullName evidence="2">Uncharacterized protein</fullName>
    </submittedName>
</protein>
<name>K0RMV1_THAOC</name>
<evidence type="ECO:0000313" key="2">
    <source>
        <dbReference type="EMBL" id="EJK53584.1"/>
    </source>
</evidence>
<keyword evidence="3" id="KW-1185">Reference proteome</keyword>
<feature type="compositionally biased region" description="Basic and acidic residues" evidence="1">
    <location>
        <begin position="104"/>
        <end position="113"/>
    </location>
</feature>
<reference evidence="2 3" key="1">
    <citation type="journal article" date="2012" name="Genome Biol.">
        <title>Genome and low-iron response of an oceanic diatom adapted to chronic iron limitation.</title>
        <authorList>
            <person name="Lommer M."/>
            <person name="Specht M."/>
            <person name="Roy A.S."/>
            <person name="Kraemer L."/>
            <person name="Andreson R."/>
            <person name="Gutowska M.A."/>
            <person name="Wolf J."/>
            <person name="Bergner S.V."/>
            <person name="Schilhabel M.B."/>
            <person name="Klostermeier U.C."/>
            <person name="Beiko R.G."/>
            <person name="Rosenstiel P."/>
            <person name="Hippler M."/>
            <person name="Laroche J."/>
        </authorList>
    </citation>
    <scope>NUCLEOTIDE SEQUENCE [LARGE SCALE GENOMIC DNA]</scope>
    <source>
        <strain evidence="2 3">CCMP1005</strain>
    </source>
</reference>
<accession>K0RMV1</accession>
<proteinExistence type="predicted"/>
<comment type="caution">
    <text evidence="2">The sequence shown here is derived from an EMBL/GenBank/DDBJ whole genome shotgun (WGS) entry which is preliminary data.</text>
</comment>
<evidence type="ECO:0000256" key="1">
    <source>
        <dbReference type="SAM" id="MobiDB-lite"/>
    </source>
</evidence>
<evidence type="ECO:0000313" key="3">
    <source>
        <dbReference type="Proteomes" id="UP000266841"/>
    </source>
</evidence>
<gene>
    <name evidence="2" type="ORF">THAOC_26949</name>
</gene>
<dbReference type="Proteomes" id="UP000266841">
    <property type="component" value="Unassembled WGS sequence"/>
</dbReference>
<organism evidence="2 3">
    <name type="scientific">Thalassiosira oceanica</name>
    <name type="common">Marine diatom</name>
    <dbReference type="NCBI Taxonomy" id="159749"/>
    <lineage>
        <taxon>Eukaryota</taxon>
        <taxon>Sar</taxon>
        <taxon>Stramenopiles</taxon>
        <taxon>Ochrophyta</taxon>
        <taxon>Bacillariophyta</taxon>
        <taxon>Coscinodiscophyceae</taxon>
        <taxon>Thalassiosirophycidae</taxon>
        <taxon>Thalassiosirales</taxon>
        <taxon>Thalassiosiraceae</taxon>
        <taxon>Thalassiosira</taxon>
    </lineage>
</organism>
<dbReference type="EMBL" id="AGNL01037492">
    <property type="protein sequence ID" value="EJK53584.1"/>
    <property type="molecule type" value="Genomic_DNA"/>
</dbReference>
<dbReference type="AlphaFoldDB" id="K0RMV1"/>
<sequence length="122" mass="13018">MGILASDGCRWSQHCVTFRSSAPRSEHDAAALWAALYVSLLAFTPIRRGFPAGFDGIVLGLGSGALGPANDGLGGPEKPETRDRSRSKQAVQVEGRKLGVLQRGNDHLDRHLVSQEGGFHTP</sequence>
<feature type="compositionally biased region" description="Basic and acidic residues" evidence="1">
    <location>
        <begin position="77"/>
        <end position="86"/>
    </location>
</feature>
<feature type="region of interest" description="Disordered" evidence="1">
    <location>
        <begin position="67"/>
        <end position="122"/>
    </location>
</feature>